<dbReference type="EMBL" id="LPUF01000001">
    <property type="protein sequence ID" value="OQK17667.1"/>
    <property type="molecule type" value="Genomic_DNA"/>
</dbReference>
<proteinExistence type="predicted"/>
<evidence type="ECO:0000256" key="7">
    <source>
        <dbReference type="PIRSR" id="PIRSR015957-1"/>
    </source>
</evidence>
<feature type="active site" description="Proton acceptor" evidence="7">
    <location>
        <position position="86"/>
    </location>
</feature>
<evidence type="ECO:0000313" key="9">
    <source>
        <dbReference type="Proteomes" id="UP000191980"/>
    </source>
</evidence>
<evidence type="ECO:0000313" key="8">
    <source>
        <dbReference type="EMBL" id="OQK17667.1"/>
    </source>
</evidence>
<comment type="caution">
    <text evidence="8">The sequence shown here is derived from an EMBL/GenBank/DDBJ whole genome shotgun (WGS) entry which is preliminary data.</text>
</comment>
<reference evidence="8 9" key="1">
    <citation type="submission" date="2015-12" db="EMBL/GenBank/DDBJ databases">
        <authorList>
            <person name="Shamseldin A."/>
            <person name="Moawad H."/>
            <person name="Abd El-Rahim W.M."/>
            <person name="Sadowsky M.J."/>
        </authorList>
    </citation>
    <scope>NUCLEOTIDE SEQUENCE [LARGE SCALE GENOMIC DNA]</scope>
    <source>
        <strain evidence="8 9">WF1</strain>
    </source>
</reference>
<dbReference type="AlphaFoldDB" id="A0A1V8M7Y9"/>
<evidence type="ECO:0000256" key="1">
    <source>
        <dbReference type="ARBA" id="ARBA00003810"/>
    </source>
</evidence>
<protein>
    <recommendedName>
        <fullName evidence="2">(5-formylfuran-3-yl)methyl phosphate synthase</fullName>
        <ecNumber evidence="2">4.2.3.153</ecNumber>
    </recommendedName>
    <alternativeName>
        <fullName evidence="5">4-(hydroxymethyl)-2-furancarboxaldehyde-phosphate synthase</fullName>
    </alternativeName>
</protein>
<evidence type="ECO:0000256" key="2">
    <source>
        <dbReference type="ARBA" id="ARBA00012553"/>
    </source>
</evidence>
<dbReference type="Pfam" id="PF04476">
    <property type="entry name" value="4HFCP_synth"/>
    <property type="match status" value="1"/>
</dbReference>
<name>A0A1V8M7Y9_9GAMM</name>
<dbReference type="InterPro" id="IPR007565">
    <property type="entry name" value="4HFCP_synth"/>
</dbReference>
<feature type="active site" description="Schiff-base intermediate with substrate" evidence="7">
    <location>
        <position position="28"/>
    </location>
</feature>
<evidence type="ECO:0000256" key="6">
    <source>
        <dbReference type="ARBA" id="ARBA00047628"/>
    </source>
</evidence>
<evidence type="ECO:0000256" key="5">
    <source>
        <dbReference type="ARBA" id="ARBA00032523"/>
    </source>
</evidence>
<dbReference type="PIRSF" id="PIRSF015957">
    <property type="entry name" value="UCP015957"/>
    <property type="match status" value="1"/>
</dbReference>
<keyword evidence="9" id="KW-1185">Reference proteome</keyword>
<evidence type="ECO:0000256" key="4">
    <source>
        <dbReference type="ARBA" id="ARBA00023270"/>
    </source>
</evidence>
<keyword evidence="3" id="KW-0456">Lyase</keyword>
<dbReference type="EC" id="4.2.3.153" evidence="2"/>
<keyword evidence="4" id="KW-0704">Schiff base</keyword>
<gene>
    <name evidence="8" type="ORF">AU255_07325</name>
</gene>
<dbReference type="Proteomes" id="UP000191980">
    <property type="component" value="Unassembled WGS sequence"/>
</dbReference>
<dbReference type="STRING" id="1420851.AU255_07325"/>
<dbReference type="GO" id="GO:0016829">
    <property type="term" value="F:lyase activity"/>
    <property type="evidence" value="ECO:0007669"/>
    <property type="project" value="UniProtKB-KW"/>
</dbReference>
<accession>A0A1V8M7Y9</accession>
<organism evidence="8 9">
    <name type="scientific">Methyloprofundus sedimenti</name>
    <dbReference type="NCBI Taxonomy" id="1420851"/>
    <lineage>
        <taxon>Bacteria</taxon>
        <taxon>Pseudomonadati</taxon>
        <taxon>Pseudomonadota</taxon>
        <taxon>Gammaproteobacteria</taxon>
        <taxon>Methylococcales</taxon>
        <taxon>Methylococcaceae</taxon>
        <taxon>Methyloprofundus</taxon>
    </lineage>
</organism>
<sequence length="224" mass="24108">MNRMLASVNSLEEAFIALHFDVDIIDLKQPALGALGALPAHQVQAIVTHLANVRPVSATVGDLPMQADVIFNAVQEMANTGVDYIKIGFFPDQDWSAVITKLATLTSGAIQLIAVLFADQQPDLSSIEQFSKAGFTGIMLDTMDKTNGSLSKVMPLATLQHFVQTAQHHQLLCGLAGSLRADDIPALLPLQADYLGFRGALCEQQQRTAELDSAALMRIKALLV</sequence>
<comment type="catalytic activity">
    <reaction evidence="6">
        <text>2 D-glyceraldehyde 3-phosphate = 4-(hydroxymethyl)-2-furancarboxaldehyde phosphate + phosphate + 2 H2O</text>
        <dbReference type="Rhea" id="RHEA:43536"/>
        <dbReference type="ChEBI" id="CHEBI:15377"/>
        <dbReference type="ChEBI" id="CHEBI:43474"/>
        <dbReference type="ChEBI" id="CHEBI:59776"/>
        <dbReference type="ChEBI" id="CHEBI:83407"/>
        <dbReference type="EC" id="4.2.3.153"/>
    </reaction>
</comment>
<comment type="function">
    <text evidence="1">Catalyzes the formation of 4-(hydroxymethyl)-2-furancarboxaldehyde phosphate (4-HFC-P) from two molecules of glyceraldehyde-3-P (GA-3-P).</text>
</comment>
<evidence type="ECO:0000256" key="3">
    <source>
        <dbReference type="ARBA" id="ARBA00023239"/>
    </source>
</evidence>
<dbReference type="OrthoDB" id="2111523at2"/>